<sequence>MTRKITLAACRYKLGLQDTLYLGNLDSKRDWGYAKDYVEAMWLMLQQDTAEDYVIATGETHTVEECVRVAFDEAGLGDYEPYVRIDPQFVRPAEVDLLIGDPAKAKKDLGWVPETSFEELIRLMTRADLELLAK</sequence>
<dbReference type="Pfam" id="PF16363">
    <property type="entry name" value="GDP_Man_Dehyd"/>
    <property type="match status" value="1"/>
</dbReference>
<dbReference type="InterPro" id="IPR036291">
    <property type="entry name" value="NAD(P)-bd_dom_sf"/>
</dbReference>
<dbReference type="Gene3D" id="3.90.25.10">
    <property type="entry name" value="UDP-galactose 4-epimerase, domain 1"/>
    <property type="match status" value="1"/>
</dbReference>
<dbReference type="SUPFAM" id="SSF51735">
    <property type="entry name" value="NAD(P)-binding Rossmann-fold domains"/>
    <property type="match status" value="1"/>
</dbReference>
<accession>A0A6J7IVI1</accession>
<feature type="domain" description="NAD(P)-binding" evidence="5">
    <location>
        <begin position="2"/>
        <end position="124"/>
    </location>
</feature>
<comment type="similarity">
    <text evidence="2">Belongs to the NAD(P)-dependent epimerase/dehydratase family. GDP-mannose 4,6-dehydratase subfamily.</text>
</comment>
<gene>
    <name evidence="6" type="ORF">UFOPK3564_02559</name>
</gene>
<dbReference type="GO" id="GO:0008446">
    <property type="term" value="F:GDP-mannose 4,6-dehydratase activity"/>
    <property type="evidence" value="ECO:0007669"/>
    <property type="project" value="UniProtKB-EC"/>
</dbReference>
<dbReference type="EMBL" id="CAFBMK010000187">
    <property type="protein sequence ID" value="CAB4934354.1"/>
    <property type="molecule type" value="Genomic_DNA"/>
</dbReference>
<evidence type="ECO:0000256" key="4">
    <source>
        <dbReference type="ARBA" id="ARBA00023239"/>
    </source>
</evidence>
<evidence type="ECO:0000256" key="1">
    <source>
        <dbReference type="ARBA" id="ARBA00001937"/>
    </source>
</evidence>
<dbReference type="InterPro" id="IPR016040">
    <property type="entry name" value="NAD(P)-bd_dom"/>
</dbReference>
<proteinExistence type="inferred from homology"/>
<evidence type="ECO:0000256" key="3">
    <source>
        <dbReference type="ARBA" id="ARBA00011989"/>
    </source>
</evidence>
<dbReference type="AlphaFoldDB" id="A0A6J7IVI1"/>
<dbReference type="PANTHER" id="PTHR43715">
    <property type="entry name" value="GDP-MANNOSE 4,6-DEHYDRATASE"/>
    <property type="match status" value="1"/>
</dbReference>
<evidence type="ECO:0000256" key="2">
    <source>
        <dbReference type="ARBA" id="ARBA00009263"/>
    </source>
</evidence>
<evidence type="ECO:0000259" key="5">
    <source>
        <dbReference type="Pfam" id="PF16363"/>
    </source>
</evidence>
<evidence type="ECO:0000313" key="6">
    <source>
        <dbReference type="EMBL" id="CAB4934354.1"/>
    </source>
</evidence>
<protein>
    <recommendedName>
        <fullName evidence="3">GDP-mannose 4,6-dehydratase</fullName>
        <ecNumber evidence="3">4.2.1.47</ecNumber>
    </recommendedName>
</protein>
<dbReference type="InterPro" id="IPR006368">
    <property type="entry name" value="GDP_Man_deHydtase"/>
</dbReference>
<reference evidence="6" key="1">
    <citation type="submission" date="2020-05" db="EMBL/GenBank/DDBJ databases">
        <authorList>
            <person name="Chiriac C."/>
            <person name="Salcher M."/>
            <person name="Ghai R."/>
            <person name="Kavagutti S V."/>
        </authorList>
    </citation>
    <scope>NUCLEOTIDE SEQUENCE</scope>
</reference>
<dbReference type="EC" id="4.2.1.47" evidence="3"/>
<name>A0A6J7IVI1_9ZZZZ</name>
<dbReference type="PANTHER" id="PTHR43715:SF1">
    <property type="entry name" value="GDP-MANNOSE 4,6 DEHYDRATASE"/>
    <property type="match status" value="1"/>
</dbReference>
<dbReference type="Gene3D" id="3.40.50.720">
    <property type="entry name" value="NAD(P)-binding Rossmann-like Domain"/>
    <property type="match status" value="1"/>
</dbReference>
<dbReference type="GO" id="GO:0042351">
    <property type="term" value="P:'de novo' GDP-L-fucose biosynthetic process"/>
    <property type="evidence" value="ECO:0007669"/>
    <property type="project" value="TreeGrafter"/>
</dbReference>
<organism evidence="6">
    <name type="scientific">freshwater metagenome</name>
    <dbReference type="NCBI Taxonomy" id="449393"/>
    <lineage>
        <taxon>unclassified sequences</taxon>
        <taxon>metagenomes</taxon>
        <taxon>ecological metagenomes</taxon>
    </lineage>
</organism>
<comment type="cofactor">
    <cofactor evidence="1">
        <name>NADP(+)</name>
        <dbReference type="ChEBI" id="CHEBI:58349"/>
    </cofactor>
</comment>
<keyword evidence="4" id="KW-0456">Lyase</keyword>